<evidence type="ECO:0000256" key="2">
    <source>
        <dbReference type="SAM" id="SignalP"/>
    </source>
</evidence>
<evidence type="ECO:0000313" key="4">
    <source>
        <dbReference type="Proteomes" id="UP000275663"/>
    </source>
</evidence>
<feature type="transmembrane region" description="Helical" evidence="1">
    <location>
        <begin position="98"/>
        <end position="121"/>
    </location>
</feature>
<proteinExistence type="predicted"/>
<keyword evidence="2" id="KW-0732">Signal</keyword>
<gene>
    <name evidence="3" type="ORF">EJN92_19995</name>
</gene>
<name>A0A3S9HPT0_9BURK</name>
<dbReference type="RefSeq" id="WP_126129440.1">
    <property type="nucleotide sequence ID" value="NZ_CP034464.1"/>
</dbReference>
<organism evidence="3 4">
    <name type="scientific">Undibacterium parvum</name>
    <dbReference type="NCBI Taxonomy" id="401471"/>
    <lineage>
        <taxon>Bacteria</taxon>
        <taxon>Pseudomonadati</taxon>
        <taxon>Pseudomonadota</taxon>
        <taxon>Betaproteobacteria</taxon>
        <taxon>Burkholderiales</taxon>
        <taxon>Oxalobacteraceae</taxon>
        <taxon>Undibacterium</taxon>
    </lineage>
</organism>
<evidence type="ECO:0000256" key="1">
    <source>
        <dbReference type="SAM" id="Phobius"/>
    </source>
</evidence>
<sequence length="150" mass="16474">MNLKSFFALSLMMLPCLGQAQTAANVCLSKSGEKVFSEATCESRDMRTAPADFQVLSAQPVFVVPPSIAAVATLDSARNIPAKVTAEKPSIYGNFKGLAWFILALMPIAACLFLSFHVVMYTRKRLRKLRHVRSEMGEGEGEVKFKANEN</sequence>
<accession>A0A3S9HPT0</accession>
<evidence type="ECO:0000313" key="3">
    <source>
        <dbReference type="EMBL" id="AZP14079.1"/>
    </source>
</evidence>
<keyword evidence="4" id="KW-1185">Reference proteome</keyword>
<keyword evidence="1" id="KW-1133">Transmembrane helix</keyword>
<evidence type="ECO:0008006" key="5">
    <source>
        <dbReference type="Google" id="ProtNLM"/>
    </source>
</evidence>
<feature type="chain" id="PRO_5019507211" description="DUF4124 domain-containing protein" evidence="2">
    <location>
        <begin position="21"/>
        <end position="150"/>
    </location>
</feature>
<keyword evidence="1" id="KW-0472">Membrane</keyword>
<dbReference type="Proteomes" id="UP000275663">
    <property type="component" value="Chromosome"/>
</dbReference>
<dbReference type="EMBL" id="CP034464">
    <property type="protein sequence ID" value="AZP14079.1"/>
    <property type="molecule type" value="Genomic_DNA"/>
</dbReference>
<dbReference type="KEGG" id="upv:EJN92_19995"/>
<reference evidence="3 4" key="1">
    <citation type="journal article" date="2011" name="Int. J. Syst. Evol. Microbiol.">
        <title>Description of Undibacterium oligocarboniphilum sp. nov., isolated from purified water, and Undibacterium pigrum strain CCUG 49012 as the type strain of Undibacterium parvum sp. nov., and emended descriptions of the genus Undibacterium and the species Undibacterium pigrum.</title>
        <authorList>
            <person name="Eder W."/>
            <person name="Wanner G."/>
            <person name="Ludwig W."/>
            <person name="Busse H.J."/>
            <person name="Ziemke-Kageler F."/>
            <person name="Lang E."/>
        </authorList>
    </citation>
    <scope>NUCLEOTIDE SEQUENCE [LARGE SCALE GENOMIC DNA]</scope>
    <source>
        <strain evidence="3 4">DSM 23061</strain>
    </source>
</reference>
<dbReference type="OrthoDB" id="9907273at2"/>
<feature type="signal peptide" evidence="2">
    <location>
        <begin position="1"/>
        <end position="20"/>
    </location>
</feature>
<protein>
    <recommendedName>
        <fullName evidence="5">DUF4124 domain-containing protein</fullName>
    </recommendedName>
</protein>
<dbReference type="AlphaFoldDB" id="A0A3S9HPT0"/>
<keyword evidence="1" id="KW-0812">Transmembrane</keyword>